<reference evidence="9 10" key="1">
    <citation type="journal article" date="2014" name="Nat. Commun.">
        <title>Klebsormidium flaccidum genome reveals primary factors for plant terrestrial adaptation.</title>
        <authorList>
            <person name="Hori K."/>
            <person name="Maruyama F."/>
            <person name="Fujisawa T."/>
            <person name="Togashi T."/>
            <person name="Yamamoto N."/>
            <person name="Seo M."/>
            <person name="Sato S."/>
            <person name="Yamada T."/>
            <person name="Mori H."/>
            <person name="Tajima N."/>
            <person name="Moriyama T."/>
            <person name="Ikeuchi M."/>
            <person name="Watanabe M."/>
            <person name="Wada H."/>
            <person name="Kobayashi K."/>
            <person name="Saito M."/>
            <person name="Masuda T."/>
            <person name="Sasaki-Sekimoto Y."/>
            <person name="Mashiguchi K."/>
            <person name="Awai K."/>
            <person name="Shimojima M."/>
            <person name="Masuda S."/>
            <person name="Iwai M."/>
            <person name="Nobusawa T."/>
            <person name="Narise T."/>
            <person name="Kondo S."/>
            <person name="Saito H."/>
            <person name="Sato R."/>
            <person name="Murakawa M."/>
            <person name="Ihara Y."/>
            <person name="Oshima-Yamada Y."/>
            <person name="Ohtaka K."/>
            <person name="Satoh M."/>
            <person name="Sonobe K."/>
            <person name="Ishii M."/>
            <person name="Ohtani R."/>
            <person name="Kanamori-Sato M."/>
            <person name="Honoki R."/>
            <person name="Miyazaki D."/>
            <person name="Mochizuki H."/>
            <person name="Umetsu J."/>
            <person name="Higashi K."/>
            <person name="Shibata D."/>
            <person name="Kamiya Y."/>
            <person name="Sato N."/>
            <person name="Nakamura Y."/>
            <person name="Tabata S."/>
            <person name="Ida S."/>
            <person name="Kurokawa K."/>
            <person name="Ohta H."/>
        </authorList>
    </citation>
    <scope>NUCLEOTIDE SEQUENCE [LARGE SCALE GENOMIC DNA]</scope>
    <source>
        <strain evidence="9 10">NIES-2285</strain>
    </source>
</reference>
<evidence type="ECO:0000256" key="6">
    <source>
        <dbReference type="ARBA" id="ARBA00023136"/>
    </source>
</evidence>
<dbReference type="Proteomes" id="UP000054558">
    <property type="component" value="Unassembled WGS sequence"/>
</dbReference>
<dbReference type="GO" id="GO:0015031">
    <property type="term" value="P:protein transport"/>
    <property type="evidence" value="ECO:0007669"/>
    <property type="project" value="UniProtKB-KW"/>
</dbReference>
<comment type="subcellular location">
    <subcellularLocation>
        <location evidence="1">Endosome membrane</location>
    </subcellularLocation>
</comment>
<evidence type="ECO:0000256" key="3">
    <source>
        <dbReference type="ARBA" id="ARBA00022448"/>
    </source>
</evidence>
<evidence type="ECO:0000256" key="7">
    <source>
        <dbReference type="SAM" id="Coils"/>
    </source>
</evidence>
<keyword evidence="7" id="KW-0175">Coiled coil</keyword>
<evidence type="ECO:0000313" key="9">
    <source>
        <dbReference type="EMBL" id="GAQ90558.1"/>
    </source>
</evidence>
<dbReference type="GO" id="GO:0006900">
    <property type="term" value="P:vesicle budding from membrane"/>
    <property type="evidence" value="ECO:0000318"/>
    <property type="project" value="GO_Central"/>
</dbReference>
<evidence type="ECO:0000256" key="5">
    <source>
        <dbReference type="ARBA" id="ARBA00022927"/>
    </source>
</evidence>
<dbReference type="OrthoDB" id="441172at2759"/>
<keyword evidence="5" id="KW-0653">Protein transport</keyword>
<feature type="compositionally biased region" description="Basic and acidic residues" evidence="8">
    <location>
        <begin position="221"/>
        <end position="235"/>
    </location>
</feature>
<dbReference type="PANTHER" id="PTHR22761">
    <property type="entry name" value="CHARGED MULTIVESICULAR BODY PROTEIN"/>
    <property type="match status" value="1"/>
</dbReference>
<accession>A0A1Y1IQZ5</accession>
<evidence type="ECO:0000256" key="2">
    <source>
        <dbReference type="ARBA" id="ARBA00006190"/>
    </source>
</evidence>
<dbReference type="Pfam" id="PF03357">
    <property type="entry name" value="Snf7"/>
    <property type="match status" value="1"/>
</dbReference>
<evidence type="ECO:0000313" key="10">
    <source>
        <dbReference type="Proteomes" id="UP000054558"/>
    </source>
</evidence>
<proteinExistence type="inferred from homology"/>
<feature type="region of interest" description="Disordered" evidence="8">
    <location>
        <begin position="174"/>
        <end position="235"/>
    </location>
</feature>
<name>A0A1Y1IQZ5_KLENI</name>
<comment type="similarity">
    <text evidence="2">Belongs to the SNF7 family.</text>
</comment>
<feature type="coiled-coil region" evidence="7">
    <location>
        <begin position="23"/>
        <end position="72"/>
    </location>
</feature>
<sequence>MGNLFSTNKKRQITDVDRAVLSLKTQRRKLVEYQRKVESVIERETAAARELLKEKKKERALLCLKKKKYQEQLLQKVDAWIFNVEEQITNIEVVGRQKDVFDSLKSGHSTIKELQSEISIDDVQKLMDETAEAKEYQDEVNRILGEKLSSMEEDEVNAEFDKLEEELLDVDLPPVPVVPEQKLPTEVVEDEEELPEVPSEPVKVRGPTEETTELPDVPTRPVKERVAIREEPLTA</sequence>
<evidence type="ECO:0000256" key="8">
    <source>
        <dbReference type="SAM" id="MobiDB-lite"/>
    </source>
</evidence>
<dbReference type="Gene3D" id="6.10.250.1710">
    <property type="match status" value="1"/>
</dbReference>
<keyword evidence="6" id="KW-0472">Membrane</keyword>
<keyword evidence="4" id="KW-0967">Endosome</keyword>
<dbReference type="OMA" id="EFMQIEI"/>
<dbReference type="GO" id="GO:0005771">
    <property type="term" value="C:multivesicular body"/>
    <property type="evidence" value="ECO:0000318"/>
    <property type="project" value="GO_Central"/>
</dbReference>
<dbReference type="AlphaFoldDB" id="A0A1Y1IQZ5"/>
<dbReference type="GO" id="GO:0000815">
    <property type="term" value="C:ESCRT III complex"/>
    <property type="evidence" value="ECO:0000318"/>
    <property type="project" value="GO_Central"/>
</dbReference>
<evidence type="ECO:0000256" key="4">
    <source>
        <dbReference type="ARBA" id="ARBA00022753"/>
    </source>
</evidence>
<dbReference type="PANTHER" id="PTHR22761:SF5">
    <property type="entry name" value="CHARGED MULTIVESICULAR BODY PROTEIN 6"/>
    <property type="match status" value="1"/>
</dbReference>
<dbReference type="STRING" id="105231.A0A1Y1IQZ5"/>
<dbReference type="EMBL" id="DF237605">
    <property type="protein sequence ID" value="GAQ90558.1"/>
    <property type="molecule type" value="Genomic_DNA"/>
</dbReference>
<dbReference type="GO" id="GO:0032511">
    <property type="term" value="P:late endosome to vacuole transport via multivesicular body sorting pathway"/>
    <property type="evidence" value="ECO:0000318"/>
    <property type="project" value="GO_Central"/>
</dbReference>
<keyword evidence="3" id="KW-0813">Transport</keyword>
<evidence type="ECO:0000256" key="1">
    <source>
        <dbReference type="ARBA" id="ARBA00004608"/>
    </source>
</evidence>
<gene>
    <name evidence="9" type="ORF">KFL_006560020</name>
</gene>
<organism evidence="9 10">
    <name type="scientific">Klebsormidium nitens</name>
    <name type="common">Green alga</name>
    <name type="synonym">Ulothrix nitens</name>
    <dbReference type="NCBI Taxonomy" id="105231"/>
    <lineage>
        <taxon>Eukaryota</taxon>
        <taxon>Viridiplantae</taxon>
        <taxon>Streptophyta</taxon>
        <taxon>Klebsormidiophyceae</taxon>
        <taxon>Klebsormidiales</taxon>
        <taxon>Klebsormidiaceae</taxon>
        <taxon>Klebsormidium</taxon>
    </lineage>
</organism>
<dbReference type="Gene3D" id="1.10.287.1060">
    <property type="entry name" value="ESAT-6-like"/>
    <property type="match status" value="1"/>
</dbReference>
<keyword evidence="10" id="KW-1185">Reference proteome</keyword>
<protein>
    <submittedName>
        <fullName evidence="9">Uncharacterized protein</fullName>
    </submittedName>
</protein>
<dbReference type="InterPro" id="IPR005024">
    <property type="entry name" value="Snf7_fam"/>
</dbReference>